<dbReference type="EC" id="2.7.13.3" evidence="3"/>
<sequence>MKKPYSMRMLSLRVAVAVVLVVGFAGVVYVLWSGAAQQDAVHSKVLTEARTLNKEMQAAWDYIDDSQTAINTAPDGSYDFKNVYCAVAGKGIARRFTQNADGYVIRYVRENPRTGGDEPDVFEQRALNHFSVGGSTEYYEMTELDGQPVFRYASVLTIRNNCLECHGDPAGEKDVTGFVKEGMQLGDVGGAVSMVIPVNSYVKEAGEEQQRSLVFFVGLALLVAVVLSLLLRRWVAAPLERANEQLAHENEDQSNFLAIMSHELRTPLSSIIAFTDIWEKSDREKDPEEERLVGKIKDNSHVLLSMVNNTIDVARLEAGRLEVALDEVDLVDVLAAVFAVAEPLAIKKGVALTKSIDPTVPVMHSDGEALRKILLNLVSNAVKFTDEGGSVAVMARMAEGGERVLIEVSDTGIGVAPEDCGRIFDKFSQAKHQASDKAVVGVGGRADKAGKSPGSGLGLYLVKCLTERLGGCVKLRSTVGKGTVFTVTVPVSSVEDASGEEAS</sequence>
<comment type="subcellular location">
    <subcellularLocation>
        <location evidence="2">Cell membrane</location>
    </subcellularLocation>
</comment>
<proteinExistence type="predicted"/>
<dbReference type="InterPro" id="IPR036890">
    <property type="entry name" value="HATPase_C_sf"/>
</dbReference>
<keyword evidence="11" id="KW-1185">Reference proteome</keyword>
<feature type="transmembrane region" description="Helical" evidence="8">
    <location>
        <begin position="12"/>
        <end position="32"/>
    </location>
</feature>
<evidence type="ECO:0000256" key="3">
    <source>
        <dbReference type="ARBA" id="ARBA00012438"/>
    </source>
</evidence>
<keyword evidence="8" id="KW-1133">Transmembrane helix</keyword>
<dbReference type="RefSeq" id="WP_326440299.1">
    <property type="nucleotide sequence ID" value="NZ_JAYMFH010000009.1"/>
</dbReference>
<evidence type="ECO:0000256" key="7">
    <source>
        <dbReference type="ARBA" id="ARBA00023012"/>
    </source>
</evidence>
<feature type="transmembrane region" description="Helical" evidence="8">
    <location>
        <begin position="213"/>
        <end position="231"/>
    </location>
</feature>
<dbReference type="Gene3D" id="3.30.565.10">
    <property type="entry name" value="Histidine kinase-like ATPase, C-terminal domain"/>
    <property type="match status" value="1"/>
</dbReference>
<dbReference type="CDD" id="cd00082">
    <property type="entry name" value="HisKA"/>
    <property type="match status" value="1"/>
</dbReference>
<dbReference type="PANTHER" id="PTHR43711:SF26">
    <property type="entry name" value="SENSOR HISTIDINE KINASE RCSC"/>
    <property type="match status" value="1"/>
</dbReference>
<keyword evidence="7" id="KW-0902">Two-component regulatory system</keyword>
<protein>
    <recommendedName>
        <fullName evidence="3">histidine kinase</fullName>
        <ecNumber evidence="3">2.7.13.3</ecNumber>
    </recommendedName>
</protein>
<dbReference type="InterPro" id="IPR050736">
    <property type="entry name" value="Sensor_HK_Regulatory"/>
</dbReference>
<gene>
    <name evidence="10" type="ORF">VJ920_07540</name>
</gene>
<keyword evidence="5" id="KW-0808">Transferase</keyword>
<dbReference type="PROSITE" id="PS50109">
    <property type="entry name" value="HIS_KIN"/>
    <property type="match status" value="1"/>
</dbReference>
<evidence type="ECO:0000313" key="10">
    <source>
        <dbReference type="EMBL" id="MEC4295160.1"/>
    </source>
</evidence>
<dbReference type="Gene3D" id="1.10.287.130">
    <property type="match status" value="1"/>
</dbReference>
<evidence type="ECO:0000256" key="6">
    <source>
        <dbReference type="ARBA" id="ARBA00022777"/>
    </source>
</evidence>
<name>A0ABU6IZS6_9ACTN</name>
<dbReference type="InterPro" id="IPR003661">
    <property type="entry name" value="HisK_dim/P_dom"/>
</dbReference>
<dbReference type="InterPro" id="IPR004358">
    <property type="entry name" value="Sig_transdc_His_kin-like_C"/>
</dbReference>
<evidence type="ECO:0000256" key="5">
    <source>
        <dbReference type="ARBA" id="ARBA00022679"/>
    </source>
</evidence>
<keyword evidence="8" id="KW-0472">Membrane</keyword>
<dbReference type="Pfam" id="PF02518">
    <property type="entry name" value="HATPase_c"/>
    <property type="match status" value="1"/>
</dbReference>
<dbReference type="InterPro" id="IPR005467">
    <property type="entry name" value="His_kinase_dom"/>
</dbReference>
<dbReference type="Pfam" id="PF11845">
    <property type="entry name" value="Tll0287-like"/>
    <property type="match status" value="1"/>
</dbReference>
<comment type="catalytic activity">
    <reaction evidence="1">
        <text>ATP + protein L-histidine = ADP + protein N-phospho-L-histidine.</text>
        <dbReference type="EC" id="2.7.13.3"/>
    </reaction>
</comment>
<dbReference type="SMART" id="SM00388">
    <property type="entry name" value="HisKA"/>
    <property type="match status" value="1"/>
</dbReference>
<evidence type="ECO:0000256" key="2">
    <source>
        <dbReference type="ARBA" id="ARBA00004236"/>
    </source>
</evidence>
<evidence type="ECO:0000313" key="11">
    <source>
        <dbReference type="Proteomes" id="UP001343724"/>
    </source>
</evidence>
<reference evidence="10 11" key="1">
    <citation type="submission" date="2024-01" db="EMBL/GenBank/DDBJ databases">
        <title>novel species in genus Adlercreutzia.</title>
        <authorList>
            <person name="Liu X."/>
        </authorList>
    </citation>
    <scope>NUCLEOTIDE SEQUENCE [LARGE SCALE GENOMIC DNA]</scope>
    <source>
        <strain evidence="10 11">R22</strain>
    </source>
</reference>
<dbReference type="InterPro" id="IPR036097">
    <property type="entry name" value="HisK_dim/P_sf"/>
</dbReference>
<evidence type="ECO:0000256" key="4">
    <source>
        <dbReference type="ARBA" id="ARBA00022553"/>
    </source>
</evidence>
<dbReference type="SMART" id="SM00387">
    <property type="entry name" value="HATPase_c"/>
    <property type="match status" value="1"/>
</dbReference>
<keyword evidence="4" id="KW-0597">Phosphoprotein</keyword>
<keyword evidence="8" id="KW-0812">Transmembrane</keyword>
<dbReference type="Pfam" id="PF00512">
    <property type="entry name" value="HisKA"/>
    <property type="match status" value="1"/>
</dbReference>
<dbReference type="Proteomes" id="UP001343724">
    <property type="component" value="Unassembled WGS sequence"/>
</dbReference>
<evidence type="ECO:0000256" key="8">
    <source>
        <dbReference type="SAM" id="Phobius"/>
    </source>
</evidence>
<keyword evidence="6" id="KW-0418">Kinase</keyword>
<dbReference type="PANTHER" id="PTHR43711">
    <property type="entry name" value="TWO-COMPONENT HISTIDINE KINASE"/>
    <property type="match status" value="1"/>
</dbReference>
<dbReference type="InterPro" id="IPR003594">
    <property type="entry name" value="HATPase_dom"/>
</dbReference>
<dbReference type="PRINTS" id="PR00344">
    <property type="entry name" value="BCTRLSENSOR"/>
</dbReference>
<dbReference type="EMBL" id="JAYMFH010000009">
    <property type="protein sequence ID" value="MEC4295160.1"/>
    <property type="molecule type" value="Genomic_DNA"/>
</dbReference>
<feature type="domain" description="Histidine kinase" evidence="9">
    <location>
        <begin position="259"/>
        <end position="493"/>
    </location>
</feature>
<evidence type="ECO:0000256" key="1">
    <source>
        <dbReference type="ARBA" id="ARBA00000085"/>
    </source>
</evidence>
<accession>A0ABU6IZS6</accession>
<dbReference type="InterPro" id="IPR021796">
    <property type="entry name" value="Tll0287-like_dom"/>
</dbReference>
<evidence type="ECO:0000259" key="9">
    <source>
        <dbReference type="PROSITE" id="PS50109"/>
    </source>
</evidence>
<dbReference type="SUPFAM" id="SSF55874">
    <property type="entry name" value="ATPase domain of HSP90 chaperone/DNA topoisomerase II/histidine kinase"/>
    <property type="match status" value="1"/>
</dbReference>
<organism evidence="10 11">
    <name type="scientific">Adlercreutzia shanghongiae</name>
    <dbReference type="NCBI Taxonomy" id="3111773"/>
    <lineage>
        <taxon>Bacteria</taxon>
        <taxon>Bacillati</taxon>
        <taxon>Actinomycetota</taxon>
        <taxon>Coriobacteriia</taxon>
        <taxon>Eggerthellales</taxon>
        <taxon>Eggerthellaceae</taxon>
        <taxon>Adlercreutzia</taxon>
    </lineage>
</organism>
<dbReference type="SUPFAM" id="SSF47384">
    <property type="entry name" value="Homodimeric domain of signal transducing histidine kinase"/>
    <property type="match status" value="1"/>
</dbReference>
<comment type="caution">
    <text evidence="10">The sequence shown here is derived from an EMBL/GenBank/DDBJ whole genome shotgun (WGS) entry which is preliminary data.</text>
</comment>